<organism evidence="1 2">
    <name type="scientific">Effrenium voratum</name>
    <dbReference type="NCBI Taxonomy" id="2562239"/>
    <lineage>
        <taxon>Eukaryota</taxon>
        <taxon>Sar</taxon>
        <taxon>Alveolata</taxon>
        <taxon>Dinophyceae</taxon>
        <taxon>Suessiales</taxon>
        <taxon>Symbiodiniaceae</taxon>
        <taxon>Effrenium</taxon>
    </lineage>
</organism>
<name>A0AA36ICR3_9DINO</name>
<accession>A0AA36ICR3</accession>
<evidence type="ECO:0000313" key="2">
    <source>
        <dbReference type="Proteomes" id="UP001178507"/>
    </source>
</evidence>
<protein>
    <submittedName>
        <fullName evidence="1">Uncharacterized protein</fullName>
    </submittedName>
</protein>
<reference evidence="1" key="1">
    <citation type="submission" date="2023-08" db="EMBL/GenBank/DDBJ databases">
        <authorList>
            <person name="Chen Y."/>
            <person name="Shah S."/>
            <person name="Dougan E. K."/>
            <person name="Thang M."/>
            <person name="Chan C."/>
        </authorList>
    </citation>
    <scope>NUCLEOTIDE SEQUENCE</scope>
</reference>
<gene>
    <name evidence="1" type="ORF">EVOR1521_LOCUS11932</name>
</gene>
<evidence type="ECO:0000313" key="1">
    <source>
        <dbReference type="EMBL" id="CAJ1385303.1"/>
    </source>
</evidence>
<dbReference type="EMBL" id="CAUJNA010001224">
    <property type="protein sequence ID" value="CAJ1385303.1"/>
    <property type="molecule type" value="Genomic_DNA"/>
</dbReference>
<keyword evidence="2" id="KW-1185">Reference proteome</keyword>
<dbReference type="AlphaFoldDB" id="A0AA36ICR3"/>
<dbReference type="Proteomes" id="UP001178507">
    <property type="component" value="Unassembled WGS sequence"/>
</dbReference>
<proteinExistence type="predicted"/>
<sequence>MAMSKATQTNGHEIYGSRPTVYSGMELVNEWHFTLAALQGTTPFPDGINTRGEAWAHLVCTEEEFNSLQSDSQITFLRADFRMPAWDKAILSLNPSDGINVMSYHLTELHTATRRPNVWILLSFQIDFAHLANMQSYDQVRMFNRGFSSIYMQLEGSSIWKFTPFELAHLNAWSITRSDGQSNLDSIINRATWANGYLWSFSVPINMNQIFINGSMDHLSQDEKCRVVKLIAQALEYTGMQCLVGHPHYRHIIMVAIDQRARIAAHGCKDEERLRGSSRLASYIQSQSTEDMVSQIFAAVNQWRELHWIEEIA</sequence>
<comment type="caution">
    <text evidence="1">The sequence shown here is derived from an EMBL/GenBank/DDBJ whole genome shotgun (WGS) entry which is preliminary data.</text>
</comment>